<gene>
    <name evidence="2" type="ORF">LCGC14_2736120</name>
</gene>
<reference evidence="2" key="1">
    <citation type="journal article" date="2015" name="Nature">
        <title>Complex archaea that bridge the gap between prokaryotes and eukaryotes.</title>
        <authorList>
            <person name="Spang A."/>
            <person name="Saw J.H."/>
            <person name="Jorgensen S.L."/>
            <person name="Zaremba-Niedzwiedzka K."/>
            <person name="Martijn J."/>
            <person name="Lind A.E."/>
            <person name="van Eijk R."/>
            <person name="Schleper C."/>
            <person name="Guy L."/>
            <person name="Ettema T.J."/>
        </authorList>
    </citation>
    <scope>NUCLEOTIDE SEQUENCE</scope>
</reference>
<feature type="region of interest" description="Disordered" evidence="1">
    <location>
        <begin position="1"/>
        <end position="25"/>
    </location>
</feature>
<dbReference type="AlphaFoldDB" id="A0A0F8Z5V2"/>
<dbReference type="EMBL" id="LAZR01049651">
    <property type="protein sequence ID" value="KKK89138.1"/>
    <property type="molecule type" value="Genomic_DNA"/>
</dbReference>
<evidence type="ECO:0000256" key="1">
    <source>
        <dbReference type="SAM" id="MobiDB-lite"/>
    </source>
</evidence>
<accession>A0A0F8Z5V2</accession>
<feature type="compositionally biased region" description="Acidic residues" evidence="1">
    <location>
        <begin position="1"/>
        <end position="19"/>
    </location>
</feature>
<feature type="non-terminal residue" evidence="2">
    <location>
        <position position="188"/>
    </location>
</feature>
<organism evidence="2">
    <name type="scientific">marine sediment metagenome</name>
    <dbReference type="NCBI Taxonomy" id="412755"/>
    <lineage>
        <taxon>unclassified sequences</taxon>
        <taxon>metagenomes</taxon>
        <taxon>ecological metagenomes</taxon>
    </lineage>
</organism>
<evidence type="ECO:0000313" key="2">
    <source>
        <dbReference type="EMBL" id="KKK89138.1"/>
    </source>
</evidence>
<feature type="region of interest" description="Disordered" evidence="1">
    <location>
        <begin position="155"/>
        <end position="188"/>
    </location>
</feature>
<feature type="compositionally biased region" description="Low complexity" evidence="1">
    <location>
        <begin position="172"/>
        <end position="181"/>
    </location>
</feature>
<name>A0A0F8Z5V2_9ZZZZ</name>
<sequence length="188" mass="20970">MNNNLYEDEVEQRAEDDAERADVMTAGEPEVYVVSDVEEIEHSTALVVQQAEAIEITTDKDYEAAGEFLVDGVNAGLARIAKTFDPIDKAQKHARKVTIAERKALEQPLLDAKKVVTRLMATYWQQQEIVRKRAAQEQLDAARRVAEDQALEEAARLEREGRNEAAEDRLRQPVVPVVEAAPAPPPQA</sequence>
<comment type="caution">
    <text evidence="2">The sequence shown here is derived from an EMBL/GenBank/DDBJ whole genome shotgun (WGS) entry which is preliminary data.</text>
</comment>
<proteinExistence type="predicted"/>
<feature type="compositionally biased region" description="Basic and acidic residues" evidence="1">
    <location>
        <begin position="155"/>
        <end position="171"/>
    </location>
</feature>
<protein>
    <submittedName>
        <fullName evidence="2">Uncharacterized protein</fullName>
    </submittedName>
</protein>